<comment type="subcellular location">
    <subcellularLocation>
        <location evidence="1">Cell inner membrane</location>
    </subcellularLocation>
</comment>
<dbReference type="GO" id="GO:0015627">
    <property type="term" value="C:type II protein secretion system complex"/>
    <property type="evidence" value="ECO:0007669"/>
    <property type="project" value="InterPro"/>
</dbReference>
<evidence type="ECO:0000313" key="11">
    <source>
        <dbReference type="EMBL" id="QJQ32239.1"/>
    </source>
</evidence>
<dbReference type="AlphaFoldDB" id="A0A6M4AW36"/>
<keyword evidence="8" id="KW-0653">Protein transport</keyword>
<dbReference type="KEGG" id="slan:GV829_07040"/>
<protein>
    <recommendedName>
        <fullName evidence="3">Type II secretion system protein N</fullName>
    </recommendedName>
    <alternativeName>
        <fullName evidence="10">General secretion pathway protein N</fullName>
    </alternativeName>
</protein>
<dbReference type="GO" id="GO:0015628">
    <property type="term" value="P:protein secretion by the type II secretion system"/>
    <property type="evidence" value="ECO:0007669"/>
    <property type="project" value="InterPro"/>
</dbReference>
<keyword evidence="6" id="KW-0997">Cell inner membrane</keyword>
<evidence type="ECO:0000256" key="2">
    <source>
        <dbReference type="ARBA" id="ARBA00007208"/>
    </source>
</evidence>
<organism evidence="11 12">
    <name type="scientific">Sphingomonas lacunae</name>
    <dbReference type="NCBI Taxonomy" id="2698828"/>
    <lineage>
        <taxon>Bacteria</taxon>
        <taxon>Pseudomonadati</taxon>
        <taxon>Pseudomonadota</taxon>
        <taxon>Alphaproteobacteria</taxon>
        <taxon>Sphingomonadales</taxon>
        <taxon>Sphingomonadaceae</taxon>
        <taxon>Sphingomonas</taxon>
    </lineage>
</organism>
<dbReference type="EMBL" id="CP053015">
    <property type="protein sequence ID" value="QJQ32239.1"/>
    <property type="molecule type" value="Genomic_DNA"/>
</dbReference>
<dbReference type="GO" id="GO:0005886">
    <property type="term" value="C:plasma membrane"/>
    <property type="evidence" value="ECO:0007669"/>
    <property type="project" value="UniProtKB-SubCell"/>
</dbReference>
<evidence type="ECO:0000256" key="4">
    <source>
        <dbReference type="ARBA" id="ARBA00022448"/>
    </source>
</evidence>
<evidence type="ECO:0000256" key="1">
    <source>
        <dbReference type="ARBA" id="ARBA00004533"/>
    </source>
</evidence>
<keyword evidence="12" id="KW-1185">Reference proteome</keyword>
<accession>A0A6M4AW36</accession>
<evidence type="ECO:0000256" key="3">
    <source>
        <dbReference type="ARBA" id="ARBA00021563"/>
    </source>
</evidence>
<proteinExistence type="inferred from homology"/>
<evidence type="ECO:0000256" key="8">
    <source>
        <dbReference type="ARBA" id="ARBA00022927"/>
    </source>
</evidence>
<gene>
    <name evidence="11" type="primary">gspN</name>
    <name evidence="11" type="ORF">GV829_07040</name>
</gene>
<reference evidence="11 12" key="1">
    <citation type="submission" date="2020-01" db="EMBL/GenBank/DDBJ databases">
        <title>Sphingomonas sp. strain CSW-10.</title>
        <authorList>
            <person name="Chen W.-M."/>
        </authorList>
    </citation>
    <scope>NUCLEOTIDE SEQUENCE [LARGE SCALE GENOMIC DNA]</scope>
    <source>
        <strain evidence="11 12">CSW-10</strain>
    </source>
</reference>
<keyword evidence="4" id="KW-0813">Transport</keyword>
<evidence type="ECO:0000256" key="5">
    <source>
        <dbReference type="ARBA" id="ARBA00022475"/>
    </source>
</evidence>
<comment type="similarity">
    <text evidence="2">Belongs to the GSP N family.</text>
</comment>
<dbReference type="InterPro" id="IPR022792">
    <property type="entry name" value="T2SS_protein-GspN"/>
</dbReference>
<keyword evidence="7" id="KW-0812">Transmembrane</keyword>
<name>A0A6M4AW36_9SPHN</name>
<dbReference type="Proteomes" id="UP000503018">
    <property type="component" value="Chromosome"/>
</dbReference>
<dbReference type="Pfam" id="PF01203">
    <property type="entry name" value="T2SSN"/>
    <property type="match status" value="1"/>
</dbReference>
<evidence type="ECO:0000256" key="10">
    <source>
        <dbReference type="ARBA" id="ARBA00030772"/>
    </source>
</evidence>
<evidence type="ECO:0000256" key="9">
    <source>
        <dbReference type="ARBA" id="ARBA00023136"/>
    </source>
</evidence>
<keyword evidence="9" id="KW-0472">Membrane</keyword>
<evidence type="ECO:0000313" key="12">
    <source>
        <dbReference type="Proteomes" id="UP000503018"/>
    </source>
</evidence>
<evidence type="ECO:0000256" key="7">
    <source>
        <dbReference type="ARBA" id="ARBA00022692"/>
    </source>
</evidence>
<evidence type="ECO:0000256" key="6">
    <source>
        <dbReference type="ARBA" id="ARBA00022519"/>
    </source>
</evidence>
<keyword evidence="5" id="KW-1003">Cell membrane</keyword>
<sequence length="236" mass="24731">MSRLHLWTLTAMILAFIMCLPLRLAVSLIGLEDAGLTARMASGTIWSGRLEQSRLGPFHLGTVDTGLSALPLLLGRAHFVVERAGNGGTGPLAGSLELSSGRRAIDQLSGTIGITGTALGGLPVESVQLDKFSVLFRDGHCRLASGKVQLMLAGRIAGLDLRNGLSGSARCQGRSLVIPLAGQSGMERLTLTIDGTGRYEARFGIAASDPMTATALSAAGFSSTAEGWHRVFRGRF</sequence>
<dbReference type="RefSeq" id="WP_169945280.1">
    <property type="nucleotide sequence ID" value="NZ_CP053015.1"/>
</dbReference>